<dbReference type="SUPFAM" id="SSF55653">
    <property type="entry name" value="Ribosomal protein L9 C-domain"/>
    <property type="match status" value="1"/>
</dbReference>
<dbReference type="Gene3D" id="3.40.5.10">
    <property type="entry name" value="Ribosomal protein L9, N-terminal domain"/>
    <property type="match status" value="1"/>
</dbReference>
<keyword evidence="5 7" id="KW-0687">Ribonucleoprotein</keyword>
<sequence length="173" mass="19485">MWESNKLYRDVQSTPRYLRGGLIVKVIFLQDVRGKGKRGEVKNVPDGYAQNFLIKQGKAKAATAGAMSQLKGQQKAEAKREEEERQEAVKVKQVLEADETIVQLTAKAGTDGRLFGSIPSKQIAQALEKQYGIKLDKRKIELREPIKMMGFINVPVKLHQDVTARIRVHVSEK</sequence>
<organism evidence="9 10">
    <name type="scientific">Secundilactobacillus odoratitofui DSM 19909 = JCM 15043</name>
    <dbReference type="NCBI Taxonomy" id="1423776"/>
    <lineage>
        <taxon>Bacteria</taxon>
        <taxon>Bacillati</taxon>
        <taxon>Bacillota</taxon>
        <taxon>Bacilli</taxon>
        <taxon>Lactobacillales</taxon>
        <taxon>Lactobacillaceae</taxon>
        <taxon>Secundilactobacillus</taxon>
    </lineage>
</organism>
<dbReference type="GO" id="GO:0003735">
    <property type="term" value="F:structural constituent of ribosome"/>
    <property type="evidence" value="ECO:0007669"/>
    <property type="project" value="InterPro"/>
</dbReference>
<evidence type="ECO:0000256" key="3">
    <source>
        <dbReference type="ARBA" id="ARBA00022884"/>
    </source>
</evidence>
<dbReference type="GO" id="GO:0019843">
    <property type="term" value="F:rRNA binding"/>
    <property type="evidence" value="ECO:0007669"/>
    <property type="project" value="UniProtKB-UniRule"/>
</dbReference>
<keyword evidence="2 7" id="KW-0699">rRNA-binding</keyword>
<comment type="similarity">
    <text evidence="1 7">Belongs to the bacterial ribosomal protein bL9 family.</text>
</comment>
<dbReference type="InterPro" id="IPR020069">
    <property type="entry name" value="Ribosomal_bL9_C"/>
</dbReference>
<protein>
    <recommendedName>
        <fullName evidence="6 7">Large ribosomal subunit protein bL9</fullName>
    </recommendedName>
</protein>
<evidence type="ECO:0000256" key="7">
    <source>
        <dbReference type="HAMAP-Rule" id="MF_00503"/>
    </source>
</evidence>
<dbReference type="AlphaFoldDB" id="A0A0R1M3C2"/>
<dbReference type="InterPro" id="IPR020594">
    <property type="entry name" value="Ribosomal_bL9_bac/chp"/>
</dbReference>
<comment type="function">
    <text evidence="7">Binds to the 23S rRNA.</text>
</comment>
<feature type="domain" description="Ribosomal protein L9" evidence="8">
    <location>
        <begin position="36"/>
        <end position="63"/>
    </location>
</feature>
<evidence type="ECO:0000259" key="8">
    <source>
        <dbReference type="PROSITE" id="PS00651"/>
    </source>
</evidence>
<accession>A0A0R1M3C2</accession>
<dbReference type="EMBL" id="AZEE01000004">
    <property type="protein sequence ID" value="KRK99633.1"/>
    <property type="molecule type" value="Genomic_DNA"/>
</dbReference>
<dbReference type="PROSITE" id="PS00651">
    <property type="entry name" value="RIBOSOMAL_L9"/>
    <property type="match status" value="1"/>
</dbReference>
<dbReference type="STRING" id="1423776.FD04_GL002405"/>
<dbReference type="FunFam" id="3.40.5.10:FF:000002">
    <property type="entry name" value="50S ribosomal protein L9"/>
    <property type="match status" value="1"/>
</dbReference>
<name>A0A0R1M3C2_9LACO</name>
<dbReference type="GO" id="GO:0005840">
    <property type="term" value="C:ribosome"/>
    <property type="evidence" value="ECO:0007669"/>
    <property type="project" value="UniProtKB-KW"/>
</dbReference>
<keyword evidence="4 7" id="KW-0689">Ribosomal protein</keyword>
<dbReference type="InterPro" id="IPR036935">
    <property type="entry name" value="Ribosomal_bL9_N_sf"/>
</dbReference>
<dbReference type="InterPro" id="IPR009027">
    <property type="entry name" value="Ribosomal_bL9/RNase_H1_N"/>
</dbReference>
<dbReference type="Proteomes" id="UP000051160">
    <property type="component" value="Unassembled WGS sequence"/>
</dbReference>
<dbReference type="InterPro" id="IPR036791">
    <property type="entry name" value="Ribosomal_bL9_C_sf"/>
</dbReference>
<keyword evidence="10" id="KW-1185">Reference proteome</keyword>
<dbReference type="Gene3D" id="3.10.430.100">
    <property type="entry name" value="Ribosomal protein L9, C-terminal domain"/>
    <property type="match status" value="1"/>
</dbReference>
<gene>
    <name evidence="7" type="primary">rplI</name>
    <name evidence="9" type="ORF">FD04_GL002405</name>
</gene>
<keyword evidence="3 7" id="KW-0694">RNA-binding</keyword>
<evidence type="ECO:0000256" key="2">
    <source>
        <dbReference type="ARBA" id="ARBA00022730"/>
    </source>
</evidence>
<dbReference type="PANTHER" id="PTHR21368">
    <property type="entry name" value="50S RIBOSOMAL PROTEIN L9"/>
    <property type="match status" value="1"/>
</dbReference>
<dbReference type="GO" id="GO:1990904">
    <property type="term" value="C:ribonucleoprotein complex"/>
    <property type="evidence" value="ECO:0007669"/>
    <property type="project" value="UniProtKB-KW"/>
</dbReference>
<dbReference type="GO" id="GO:0006412">
    <property type="term" value="P:translation"/>
    <property type="evidence" value="ECO:0007669"/>
    <property type="project" value="UniProtKB-UniRule"/>
</dbReference>
<evidence type="ECO:0000313" key="10">
    <source>
        <dbReference type="Proteomes" id="UP000051160"/>
    </source>
</evidence>
<dbReference type="InterPro" id="IPR000244">
    <property type="entry name" value="Ribosomal_bL9"/>
</dbReference>
<evidence type="ECO:0000256" key="5">
    <source>
        <dbReference type="ARBA" id="ARBA00023274"/>
    </source>
</evidence>
<dbReference type="Pfam" id="PF03948">
    <property type="entry name" value="Ribosomal_L9_C"/>
    <property type="match status" value="1"/>
</dbReference>
<proteinExistence type="inferred from homology"/>
<reference evidence="9 10" key="1">
    <citation type="journal article" date="2015" name="Genome Announc.">
        <title>Expanding the biotechnology potential of lactobacilli through comparative genomics of 213 strains and associated genera.</title>
        <authorList>
            <person name="Sun Z."/>
            <person name="Harris H.M."/>
            <person name="McCann A."/>
            <person name="Guo C."/>
            <person name="Argimon S."/>
            <person name="Zhang W."/>
            <person name="Yang X."/>
            <person name="Jeffery I.B."/>
            <person name="Cooney J.C."/>
            <person name="Kagawa T.F."/>
            <person name="Liu W."/>
            <person name="Song Y."/>
            <person name="Salvetti E."/>
            <person name="Wrobel A."/>
            <person name="Rasinkangas P."/>
            <person name="Parkhill J."/>
            <person name="Rea M.C."/>
            <person name="O'Sullivan O."/>
            <person name="Ritari J."/>
            <person name="Douillard F.P."/>
            <person name="Paul Ross R."/>
            <person name="Yang R."/>
            <person name="Briner A.E."/>
            <person name="Felis G.E."/>
            <person name="de Vos W.M."/>
            <person name="Barrangou R."/>
            <person name="Klaenhammer T.R."/>
            <person name="Caufield P.W."/>
            <person name="Cui Y."/>
            <person name="Zhang H."/>
            <person name="O'Toole P.W."/>
        </authorList>
    </citation>
    <scope>NUCLEOTIDE SEQUENCE [LARGE SCALE GENOMIC DNA]</scope>
    <source>
        <strain evidence="9 10">DSM 19909</strain>
    </source>
</reference>
<dbReference type="PATRIC" id="fig|1423776.4.peg.2440"/>
<dbReference type="SUPFAM" id="SSF55658">
    <property type="entry name" value="L9 N-domain-like"/>
    <property type="match status" value="1"/>
</dbReference>
<dbReference type="HAMAP" id="MF_00503">
    <property type="entry name" value="Ribosomal_bL9"/>
    <property type="match status" value="1"/>
</dbReference>
<dbReference type="Pfam" id="PF01281">
    <property type="entry name" value="Ribosomal_L9_N"/>
    <property type="match status" value="1"/>
</dbReference>
<evidence type="ECO:0000256" key="6">
    <source>
        <dbReference type="ARBA" id="ARBA00035292"/>
    </source>
</evidence>
<comment type="caution">
    <text evidence="9">The sequence shown here is derived from an EMBL/GenBank/DDBJ whole genome shotgun (WGS) entry which is preliminary data.</text>
</comment>
<evidence type="ECO:0000256" key="1">
    <source>
        <dbReference type="ARBA" id="ARBA00010605"/>
    </source>
</evidence>
<evidence type="ECO:0000313" key="9">
    <source>
        <dbReference type="EMBL" id="KRK99633.1"/>
    </source>
</evidence>
<evidence type="ECO:0000256" key="4">
    <source>
        <dbReference type="ARBA" id="ARBA00022980"/>
    </source>
</evidence>
<dbReference type="InterPro" id="IPR020070">
    <property type="entry name" value="Ribosomal_bL9_N"/>
</dbReference>
<dbReference type="NCBIfam" id="TIGR00158">
    <property type="entry name" value="L9"/>
    <property type="match status" value="1"/>
</dbReference>